<dbReference type="CDD" id="cd07377">
    <property type="entry name" value="WHTH_GntR"/>
    <property type="match status" value="1"/>
</dbReference>
<keyword evidence="2" id="KW-0238">DNA-binding</keyword>
<dbReference type="InterPro" id="IPR011663">
    <property type="entry name" value="UTRA"/>
</dbReference>
<dbReference type="GO" id="GO:0045892">
    <property type="term" value="P:negative regulation of DNA-templated transcription"/>
    <property type="evidence" value="ECO:0007669"/>
    <property type="project" value="TreeGrafter"/>
</dbReference>
<dbReference type="PANTHER" id="PTHR44846:SF17">
    <property type="entry name" value="GNTR-FAMILY TRANSCRIPTIONAL REGULATOR"/>
    <property type="match status" value="1"/>
</dbReference>
<dbReference type="SMART" id="SM00345">
    <property type="entry name" value="HTH_GNTR"/>
    <property type="match status" value="1"/>
</dbReference>
<dbReference type="PRINTS" id="PR00035">
    <property type="entry name" value="HTHGNTR"/>
</dbReference>
<feature type="domain" description="HTH gntR-type" evidence="4">
    <location>
        <begin position="9"/>
        <end position="77"/>
    </location>
</feature>
<keyword evidence="1" id="KW-0805">Transcription regulation</keyword>
<dbReference type="AlphaFoldDB" id="A0A7M2RK67"/>
<sequence length="246" mass="28044">MEKAAKQTKQLSEEITELLLDEIVNGIYKEEKKLPTEKVLAEKFGVSRNLIRDCLSILDREGFISRKHGVGSIINRYVADTKIRLDLLAEFMDLVKMAGFTPKVEKVDIETIICDKTLSGKLNIEEGEKVYKIFKAVSADGKPAIMCFDYIAHRYVTDDNYTLEDLKNPVFNFLEKNCHKKVYMSMSDINAKITDDEQARIFGIPRGTALLFLGEVGYDLFGNPCLYSEVFHVDGVLQMKILRKKI</sequence>
<evidence type="ECO:0000313" key="5">
    <source>
        <dbReference type="EMBL" id="QOV19957.1"/>
    </source>
</evidence>
<dbReference type="InterPro" id="IPR000524">
    <property type="entry name" value="Tscrpt_reg_HTH_GntR"/>
</dbReference>
<dbReference type="Pfam" id="PF07702">
    <property type="entry name" value="UTRA"/>
    <property type="match status" value="1"/>
</dbReference>
<dbReference type="PROSITE" id="PS50949">
    <property type="entry name" value="HTH_GNTR"/>
    <property type="match status" value="1"/>
</dbReference>
<dbReference type="Pfam" id="PF00392">
    <property type="entry name" value="GntR"/>
    <property type="match status" value="1"/>
</dbReference>
<dbReference type="InterPro" id="IPR050679">
    <property type="entry name" value="Bact_HTH_transcr_reg"/>
</dbReference>
<name>A0A7M2RK67_9FIRM</name>
<protein>
    <submittedName>
        <fullName evidence="5">GntR family transcriptional regulator</fullName>
    </submittedName>
</protein>
<evidence type="ECO:0000313" key="6">
    <source>
        <dbReference type="Proteomes" id="UP000593601"/>
    </source>
</evidence>
<accession>A0A7M2RK67</accession>
<dbReference type="SUPFAM" id="SSF64288">
    <property type="entry name" value="Chorismate lyase-like"/>
    <property type="match status" value="1"/>
</dbReference>
<keyword evidence="6" id="KW-1185">Reference proteome</keyword>
<evidence type="ECO:0000256" key="2">
    <source>
        <dbReference type="ARBA" id="ARBA00023125"/>
    </source>
</evidence>
<dbReference type="SMART" id="SM00866">
    <property type="entry name" value="UTRA"/>
    <property type="match status" value="1"/>
</dbReference>
<dbReference type="InterPro" id="IPR028978">
    <property type="entry name" value="Chorismate_lyase_/UTRA_dom_sf"/>
</dbReference>
<proteinExistence type="predicted"/>
<evidence type="ECO:0000256" key="3">
    <source>
        <dbReference type="ARBA" id="ARBA00023163"/>
    </source>
</evidence>
<dbReference type="Proteomes" id="UP000593601">
    <property type="component" value="Chromosome"/>
</dbReference>
<dbReference type="EMBL" id="CP063304">
    <property type="protein sequence ID" value="QOV19957.1"/>
    <property type="molecule type" value="Genomic_DNA"/>
</dbReference>
<dbReference type="SUPFAM" id="SSF46785">
    <property type="entry name" value="Winged helix' DNA-binding domain"/>
    <property type="match status" value="1"/>
</dbReference>
<dbReference type="KEGG" id="bliq:INP51_03055"/>
<gene>
    <name evidence="5" type="ORF">INP51_03055</name>
</gene>
<organism evidence="5 6">
    <name type="scientific">Blautia liquoris</name>
    <dbReference type="NCBI Taxonomy" id="2779518"/>
    <lineage>
        <taxon>Bacteria</taxon>
        <taxon>Bacillati</taxon>
        <taxon>Bacillota</taxon>
        <taxon>Clostridia</taxon>
        <taxon>Lachnospirales</taxon>
        <taxon>Lachnospiraceae</taxon>
        <taxon>Blautia</taxon>
    </lineage>
</organism>
<evidence type="ECO:0000256" key="1">
    <source>
        <dbReference type="ARBA" id="ARBA00023015"/>
    </source>
</evidence>
<evidence type="ECO:0000259" key="4">
    <source>
        <dbReference type="PROSITE" id="PS50949"/>
    </source>
</evidence>
<dbReference type="InterPro" id="IPR036388">
    <property type="entry name" value="WH-like_DNA-bd_sf"/>
</dbReference>
<dbReference type="GO" id="GO:0003677">
    <property type="term" value="F:DNA binding"/>
    <property type="evidence" value="ECO:0007669"/>
    <property type="project" value="UniProtKB-KW"/>
</dbReference>
<dbReference type="Gene3D" id="3.40.1410.10">
    <property type="entry name" value="Chorismate lyase-like"/>
    <property type="match status" value="1"/>
</dbReference>
<keyword evidence="3" id="KW-0804">Transcription</keyword>
<dbReference type="PANTHER" id="PTHR44846">
    <property type="entry name" value="MANNOSYL-D-GLYCERATE TRANSPORT/METABOLISM SYSTEM REPRESSOR MNGR-RELATED"/>
    <property type="match status" value="1"/>
</dbReference>
<dbReference type="InterPro" id="IPR036390">
    <property type="entry name" value="WH_DNA-bd_sf"/>
</dbReference>
<dbReference type="GO" id="GO:0003700">
    <property type="term" value="F:DNA-binding transcription factor activity"/>
    <property type="evidence" value="ECO:0007669"/>
    <property type="project" value="InterPro"/>
</dbReference>
<reference evidence="5 6" key="1">
    <citation type="submission" date="2020-10" db="EMBL/GenBank/DDBJ databases">
        <title>Blautia liquoris sp.nov., isolated from the mud in a fermentation cellar used for the production of Chinese strong-flavoured liquor.</title>
        <authorList>
            <person name="Lu L."/>
        </authorList>
    </citation>
    <scope>NUCLEOTIDE SEQUENCE [LARGE SCALE GENOMIC DNA]</scope>
    <source>
        <strain evidence="5 6">LZLJ-3</strain>
    </source>
</reference>
<dbReference type="RefSeq" id="WP_193736277.1">
    <property type="nucleotide sequence ID" value="NZ_CP063304.1"/>
</dbReference>
<dbReference type="Gene3D" id="1.10.10.10">
    <property type="entry name" value="Winged helix-like DNA-binding domain superfamily/Winged helix DNA-binding domain"/>
    <property type="match status" value="1"/>
</dbReference>